<evidence type="ECO:0000313" key="2">
    <source>
        <dbReference type="Proteomes" id="UP001358586"/>
    </source>
</evidence>
<accession>A0ABR0MHR3</accession>
<name>A0ABR0MHR3_GOSAR</name>
<protein>
    <submittedName>
        <fullName evidence="1">Uncharacterized protein</fullName>
    </submittedName>
</protein>
<dbReference type="PANTHER" id="PTHR46622:SF3">
    <property type="entry name" value="ZINC ION BINDING PROTEIN"/>
    <property type="match status" value="1"/>
</dbReference>
<gene>
    <name evidence="1" type="ORF">PVK06_048128</name>
</gene>
<dbReference type="InterPro" id="IPR053000">
    <property type="entry name" value="WSS1-like_metalloprotease"/>
</dbReference>
<keyword evidence="2" id="KW-1185">Reference proteome</keyword>
<proteinExistence type="predicted"/>
<sequence>MNLGDLHKVWEIKALKRKPGEEEAKQNLRENSQTSLTHYVPNNPALLGLNVGAGIYIKLSTIRDALSLIQAVAMAAERRLQDDIWCGSYCSDIAGDEKSCADTLQDHLDLDQGGERLSICGVGVLIMHFIESTWKGLETLAPSTNFGLASFAPWKTVWNWINAQHVTNGDIHMVLLYQLQLPMLAHEK</sequence>
<evidence type="ECO:0000313" key="1">
    <source>
        <dbReference type="EMBL" id="KAK5771874.1"/>
    </source>
</evidence>
<reference evidence="1 2" key="1">
    <citation type="submission" date="2023-03" db="EMBL/GenBank/DDBJ databases">
        <title>WGS of Gossypium arboreum.</title>
        <authorList>
            <person name="Yu D."/>
        </authorList>
    </citation>
    <scope>NUCLEOTIDE SEQUENCE [LARGE SCALE GENOMIC DNA]</scope>
    <source>
        <tissue evidence="1">Leaf</tissue>
    </source>
</reference>
<comment type="caution">
    <text evidence="1">The sequence shown here is derived from an EMBL/GenBank/DDBJ whole genome shotgun (WGS) entry which is preliminary data.</text>
</comment>
<organism evidence="1 2">
    <name type="scientific">Gossypium arboreum</name>
    <name type="common">Tree cotton</name>
    <name type="synonym">Gossypium nanking</name>
    <dbReference type="NCBI Taxonomy" id="29729"/>
    <lineage>
        <taxon>Eukaryota</taxon>
        <taxon>Viridiplantae</taxon>
        <taxon>Streptophyta</taxon>
        <taxon>Embryophyta</taxon>
        <taxon>Tracheophyta</taxon>
        <taxon>Spermatophyta</taxon>
        <taxon>Magnoliopsida</taxon>
        <taxon>eudicotyledons</taxon>
        <taxon>Gunneridae</taxon>
        <taxon>Pentapetalae</taxon>
        <taxon>rosids</taxon>
        <taxon>malvids</taxon>
        <taxon>Malvales</taxon>
        <taxon>Malvaceae</taxon>
        <taxon>Malvoideae</taxon>
        <taxon>Gossypium</taxon>
    </lineage>
</organism>
<dbReference type="EMBL" id="JARKNE010000013">
    <property type="protein sequence ID" value="KAK5771874.1"/>
    <property type="molecule type" value="Genomic_DNA"/>
</dbReference>
<dbReference type="PANTHER" id="PTHR46622">
    <property type="entry name" value="DNA-DEPENDENT METALLOPROTEASE WSS1"/>
    <property type="match status" value="1"/>
</dbReference>
<dbReference type="Proteomes" id="UP001358586">
    <property type="component" value="Chromosome 13"/>
</dbReference>